<feature type="compositionally biased region" description="Basic and acidic residues" evidence="4">
    <location>
        <begin position="1236"/>
        <end position="1252"/>
    </location>
</feature>
<feature type="compositionally biased region" description="Acidic residues" evidence="4">
    <location>
        <begin position="89"/>
        <end position="100"/>
    </location>
</feature>
<feature type="region of interest" description="Disordered" evidence="4">
    <location>
        <begin position="330"/>
        <end position="466"/>
    </location>
</feature>
<feature type="region of interest" description="Disordered" evidence="4">
    <location>
        <begin position="947"/>
        <end position="980"/>
    </location>
</feature>
<feature type="region of interest" description="Disordered" evidence="4">
    <location>
        <begin position="1065"/>
        <end position="1089"/>
    </location>
</feature>
<feature type="compositionally biased region" description="Basic and acidic residues" evidence="4">
    <location>
        <begin position="166"/>
        <end position="181"/>
    </location>
</feature>
<dbReference type="Pfam" id="PF07496">
    <property type="entry name" value="zf-CW"/>
    <property type="match status" value="2"/>
</dbReference>
<comment type="caution">
    <text evidence="6">The sequence shown here is derived from an EMBL/GenBank/DDBJ whole genome shotgun (WGS) entry which is preliminary data.</text>
</comment>
<evidence type="ECO:0000256" key="2">
    <source>
        <dbReference type="ARBA" id="ARBA00022771"/>
    </source>
</evidence>
<dbReference type="PANTHER" id="PTHR15999:SF2">
    <property type="entry name" value="ZINC FINGER CW-TYPE PWWP DOMAIN PROTEIN 1"/>
    <property type="match status" value="1"/>
</dbReference>
<feature type="region of interest" description="Disordered" evidence="4">
    <location>
        <begin position="1212"/>
        <end position="1252"/>
    </location>
</feature>
<feature type="region of interest" description="Disordered" evidence="4">
    <location>
        <begin position="541"/>
        <end position="596"/>
    </location>
</feature>
<reference evidence="6 7" key="1">
    <citation type="submission" date="2024-10" db="EMBL/GenBank/DDBJ databases">
        <title>Updated reference genomes for cyclostephanoid diatoms.</title>
        <authorList>
            <person name="Roberts W.R."/>
            <person name="Alverson A.J."/>
        </authorList>
    </citation>
    <scope>NUCLEOTIDE SEQUENCE [LARGE SCALE GENOMIC DNA]</scope>
    <source>
        <strain evidence="6 7">AJA228-03</strain>
    </source>
</reference>
<feature type="domain" description="CW-type" evidence="5">
    <location>
        <begin position="1086"/>
        <end position="1139"/>
    </location>
</feature>
<feature type="region of interest" description="Disordered" evidence="4">
    <location>
        <begin position="1170"/>
        <end position="1191"/>
    </location>
</feature>
<name>A0ABD3RAQ2_9STRA</name>
<feature type="region of interest" description="Disordered" evidence="4">
    <location>
        <begin position="1004"/>
        <end position="1029"/>
    </location>
</feature>
<dbReference type="Gene3D" id="3.30.40.100">
    <property type="match status" value="2"/>
</dbReference>
<feature type="region of interest" description="Disordered" evidence="4">
    <location>
        <begin position="699"/>
        <end position="753"/>
    </location>
</feature>
<dbReference type="InterPro" id="IPR042778">
    <property type="entry name" value="ZCWPW1/ZCWPW2"/>
</dbReference>
<dbReference type="PANTHER" id="PTHR15999">
    <property type="entry name" value="ZINC FINGER CW-TYPE PWWP DOMAIN PROTEIN 1"/>
    <property type="match status" value="1"/>
</dbReference>
<gene>
    <name evidence="6" type="ORF">ACHAXA_008545</name>
</gene>
<feature type="compositionally biased region" description="Basic and acidic residues" evidence="4">
    <location>
        <begin position="358"/>
        <end position="372"/>
    </location>
</feature>
<proteinExistence type="predicted"/>
<dbReference type="EMBL" id="JALLPB020000366">
    <property type="protein sequence ID" value="KAL3809893.1"/>
    <property type="molecule type" value="Genomic_DNA"/>
</dbReference>
<feature type="compositionally biased region" description="Basic and acidic residues" evidence="4">
    <location>
        <begin position="708"/>
        <end position="733"/>
    </location>
</feature>
<feature type="compositionally biased region" description="Basic and acidic residues" evidence="4">
    <location>
        <begin position="105"/>
        <end position="122"/>
    </location>
</feature>
<feature type="domain" description="CW-type" evidence="5">
    <location>
        <begin position="1253"/>
        <end position="1306"/>
    </location>
</feature>
<dbReference type="Proteomes" id="UP001530377">
    <property type="component" value="Unassembled WGS sequence"/>
</dbReference>
<feature type="compositionally biased region" description="Polar residues" evidence="4">
    <location>
        <begin position="55"/>
        <end position="65"/>
    </location>
</feature>
<evidence type="ECO:0000259" key="5">
    <source>
        <dbReference type="PROSITE" id="PS51050"/>
    </source>
</evidence>
<evidence type="ECO:0000313" key="6">
    <source>
        <dbReference type="EMBL" id="KAL3809893.1"/>
    </source>
</evidence>
<evidence type="ECO:0000313" key="7">
    <source>
        <dbReference type="Proteomes" id="UP001530377"/>
    </source>
</evidence>
<feature type="compositionally biased region" description="Basic and acidic residues" evidence="4">
    <location>
        <begin position="215"/>
        <end position="225"/>
    </location>
</feature>
<evidence type="ECO:0000256" key="1">
    <source>
        <dbReference type="ARBA" id="ARBA00022723"/>
    </source>
</evidence>
<protein>
    <recommendedName>
        <fullName evidence="5">CW-type domain-containing protein</fullName>
    </recommendedName>
</protein>
<dbReference type="PROSITE" id="PS51050">
    <property type="entry name" value="ZF_CW"/>
    <property type="match status" value="2"/>
</dbReference>
<feature type="compositionally biased region" description="Acidic residues" evidence="4">
    <location>
        <begin position="568"/>
        <end position="580"/>
    </location>
</feature>
<dbReference type="InterPro" id="IPR011124">
    <property type="entry name" value="Znf_CW"/>
</dbReference>
<feature type="compositionally biased region" description="Low complexity" evidence="4">
    <location>
        <begin position="1"/>
        <end position="40"/>
    </location>
</feature>
<evidence type="ECO:0000256" key="3">
    <source>
        <dbReference type="ARBA" id="ARBA00022833"/>
    </source>
</evidence>
<dbReference type="Gene3D" id="2.30.30.140">
    <property type="match status" value="1"/>
</dbReference>
<organism evidence="6 7">
    <name type="scientific">Cyclostephanos tholiformis</name>
    <dbReference type="NCBI Taxonomy" id="382380"/>
    <lineage>
        <taxon>Eukaryota</taxon>
        <taxon>Sar</taxon>
        <taxon>Stramenopiles</taxon>
        <taxon>Ochrophyta</taxon>
        <taxon>Bacillariophyta</taxon>
        <taxon>Coscinodiscophyceae</taxon>
        <taxon>Thalassiosirophycidae</taxon>
        <taxon>Stephanodiscales</taxon>
        <taxon>Stephanodiscaceae</taxon>
        <taxon>Cyclostephanos</taxon>
    </lineage>
</organism>
<dbReference type="GO" id="GO:0008270">
    <property type="term" value="F:zinc ion binding"/>
    <property type="evidence" value="ECO:0007669"/>
    <property type="project" value="UniProtKB-KW"/>
</dbReference>
<keyword evidence="2" id="KW-0863">Zinc-finger</keyword>
<evidence type="ECO:0000256" key="4">
    <source>
        <dbReference type="SAM" id="MobiDB-lite"/>
    </source>
</evidence>
<keyword evidence="7" id="KW-1185">Reference proteome</keyword>
<accession>A0ABD3RAQ2</accession>
<feature type="region of interest" description="Disordered" evidence="4">
    <location>
        <begin position="1035"/>
        <end position="1054"/>
    </location>
</feature>
<keyword evidence="1" id="KW-0479">Metal-binding</keyword>
<feature type="compositionally biased region" description="Basic residues" evidence="4">
    <location>
        <begin position="406"/>
        <end position="418"/>
    </location>
</feature>
<sequence length="1542" mass="170139">MSSSSSLSSSSSSSSTTSSSSDSNSNTSSSSSSSDSSASTNEDNKNENDDYGISSDDSSLDASENSGEREAKGWKGKKSRRDHDTINSSDDDDDDDDDGSLDSSSDSKDTIMIADRESKMLFDADLSSGGSDDGYNENDDGDTGGVGSVDDERRRRRMKKKNKMLRRAEAKRVKKSKKDDAANTIQNHWKRKNKKKGGCDDDGVAAASRSSSGVKVDDRGGEKGKSSTVESPSPEVLRHIRSMSTKSQRRAVHPGLRVKVRFVKRASVQGRTMRRIKWYGGVVTGVLNGGRRIKVHYDDGTNEVSDFPDKDIIVDDYSNGHHIFGVGGGGGKGEGVVGSAFAPPLRRSPTMTDDIDASSDKDEDKGGSRGMDEAIADQSHHRPKGAKDQMKTDDEGDDGACELEKSKKKKKKKKKKIMRKESITDAEGEGGGGSGQPPFLEKRMLGVREEEDNGGGDLSANVDDEDASINVKNNANKPIDSSADMSIADIDGGSCERIGEIPEVAKMAKKEMAQLRYEYPIRDEMSPGEECDDKYEAIAESTSSLFRSETKDPGENLQNINECSPEMEGGESPEDEELQPEEMRDQVKKPSGLQYADVSTTQLKYADKPQDDGPSDEAYAQADQAAGAYNADPSHAANHPVPITTSNENVLRSKIISCRSISAAAAVIDLSPTIETIIAAATTDDKLPSHVSLKESSLIHSTISQPMQEERHTALSDVEESKKKESVVGDESKAQVTSDETPPPPTPPTSMTANADEEAQHHIPHVLITQPHEMKKKRGPLSIRIGLPGAKRKKQMEEEMKLKQQDQSAADGIFPSPIAESSKKKQKISTLVVRENERIGEGTMNDDMIKKSDPSSVTPAHLEMHPIITHERPACLDTTSLRGKEGNDDSLSDGEIKQDGELHKDDTYQMTVDTKKTLEATNEDNPEMKPSFPATKKRKLVIKLNTKKRIKQQDSKVDEETAPFAKGDSESRQNVGRNECLKTSTNLLPTAERINGAAADSVLDDRNPAFGATSPRSDDDRSNYDKILNSTGTSASTLSVLPENGSAADDGKAYSMARSGRKAAKRAAEKIAVKKHKPKKDEKNEKAEEDPWVQCDRCHKWRHLPGFVNVESLPEHWFCELNIYDSKRNNCEAVEQTPKEVAKEKKRAKKLAIMKLQFEHAQTVTEEILEETKPKNKMGSTSPKNGSDKEAEFGLPGEVAVCVDSIDAKGKSITDDDEDVNATPAFKSKAKRGRPRRDDKEKPGKNKDEMVDETKKQEWVQCEKCEKWRRLPPRISAEDLPEVWFCSMNTWDIHLATCTAVEDKHEASPARTAQYSEQSQIPTSFPSSGKLSYRSLIFGSGRIKKNISERMRAQESLFSTQDQDEADMSLPPTVAYANSKVFFNKSLNKTTSFDDERAPPPTSVFDILPYSRVWQELNNNESIFHARNMAAYNAVGYDNVFYNTNGSMNQEAMDTLKAMVYFSLGTNTLVSHKILLDIQCQDWDVPPHWMELRLLCTIDIVTFILDELIKDGLVEMICESKSSTLEKVFYRRRLAQDVVRCH</sequence>
<keyword evidence="3" id="KW-0862">Zinc</keyword>
<feature type="compositionally biased region" description="Basic residues" evidence="4">
    <location>
        <begin position="154"/>
        <end position="165"/>
    </location>
</feature>
<feature type="region of interest" description="Disordered" evidence="4">
    <location>
        <begin position="804"/>
        <end position="830"/>
    </location>
</feature>
<feature type="region of interest" description="Disordered" evidence="4">
    <location>
        <begin position="1"/>
        <end position="234"/>
    </location>
</feature>